<gene>
    <name evidence="4" type="ORF">F8O01_04690</name>
</gene>
<dbReference type="PANTHER" id="PTHR21666">
    <property type="entry name" value="PEPTIDASE-RELATED"/>
    <property type="match status" value="1"/>
</dbReference>
<feature type="compositionally biased region" description="Basic and acidic residues" evidence="2">
    <location>
        <begin position="162"/>
        <end position="182"/>
    </location>
</feature>
<feature type="compositionally biased region" description="Low complexity" evidence="2">
    <location>
        <begin position="257"/>
        <end position="281"/>
    </location>
</feature>
<evidence type="ECO:0000313" key="4">
    <source>
        <dbReference type="EMBL" id="KAB1659570.1"/>
    </source>
</evidence>
<comment type="caution">
    <text evidence="4">The sequence shown here is derived from an EMBL/GenBank/DDBJ whole genome shotgun (WGS) entry which is preliminary data.</text>
</comment>
<reference evidence="4 5" key="1">
    <citation type="submission" date="2019-09" db="EMBL/GenBank/DDBJ databases">
        <title>Phylogeny of genus Pseudoclavibacter and closely related genus.</title>
        <authorList>
            <person name="Li Y."/>
        </authorList>
    </citation>
    <scope>NUCLEOTIDE SEQUENCE [LARGE SCALE GENOMIC DNA]</scope>
    <source>
        <strain evidence="4 5">DSM 23821</strain>
    </source>
</reference>
<dbReference type="CDD" id="cd12797">
    <property type="entry name" value="M23_peptidase"/>
    <property type="match status" value="1"/>
</dbReference>
<keyword evidence="5" id="KW-1185">Reference proteome</keyword>
<dbReference type="SUPFAM" id="SSF51261">
    <property type="entry name" value="Duplicated hybrid motif"/>
    <property type="match status" value="1"/>
</dbReference>
<feature type="region of interest" description="Disordered" evidence="2">
    <location>
        <begin position="61"/>
        <end position="88"/>
    </location>
</feature>
<dbReference type="GO" id="GO:0004222">
    <property type="term" value="F:metalloendopeptidase activity"/>
    <property type="evidence" value="ECO:0007669"/>
    <property type="project" value="TreeGrafter"/>
</dbReference>
<organism evidence="4 5">
    <name type="scientific">Pseudoclavibacter chungangensis</name>
    <dbReference type="NCBI Taxonomy" id="587635"/>
    <lineage>
        <taxon>Bacteria</taxon>
        <taxon>Bacillati</taxon>
        <taxon>Actinomycetota</taxon>
        <taxon>Actinomycetes</taxon>
        <taxon>Micrococcales</taxon>
        <taxon>Microbacteriaceae</taxon>
        <taxon>Pseudoclavibacter</taxon>
    </lineage>
</organism>
<sequence length="510" mass="53804">MPERSVKMKRFILGFQRRVWCPKWTPLSSSWRMVTTAMVVLLVWARERAVRLFRATERPRGLVPGAAPTRSAGSGRDRGSGRCAGTRSQPALADCGIEFTHRRRRAGDVRASGISPTANRSAGRPRPCRACPVDSRSSTDRPRTVTTGSRVDESPDMDGEDDARRRSDGTARRLGPMRDRRAARGASGRGRSGRRMTELRGAGFGTAGSRSAGLGGAGLRSARRLLASIGLLALLCGPLPLGTSPADDRPERATAEPSMSSTPQSTPPGRSAGREPLAAEPAPAPGLGHGLAHGLGRDRGSADIPTRGDETRTAGPVAGSAATEAWSWPVAGLRTVLRPFHMTSPYAAGHRGIDVAAAPGATIHAPADGVVRFVGRVAGRPVLSVTHEDGSISSFEPVDAAVVEGARVARGERIGALALDVRHEPHGGLHLGLREDDSYRNPLERLGGIPPAVLLPDGPDEPTSRIAPPARPPHVTRSTTRVLLTPRRRGCTGTGATTARFCRGVVQARG</sequence>
<feature type="domain" description="M23ase beta-sheet core" evidence="3">
    <location>
        <begin position="349"/>
        <end position="442"/>
    </location>
</feature>
<feature type="region of interest" description="Disordered" evidence="2">
    <location>
        <begin position="243"/>
        <end position="320"/>
    </location>
</feature>
<dbReference type="InterPro" id="IPR016047">
    <property type="entry name" value="M23ase_b-sheet_dom"/>
</dbReference>
<name>A0A7J5BYZ0_9MICO</name>
<protein>
    <submittedName>
        <fullName evidence="4">M23 family metallopeptidase</fullName>
    </submittedName>
</protein>
<dbReference type="Proteomes" id="UP000467240">
    <property type="component" value="Unassembled WGS sequence"/>
</dbReference>
<evidence type="ECO:0000259" key="3">
    <source>
        <dbReference type="Pfam" id="PF01551"/>
    </source>
</evidence>
<dbReference type="InterPro" id="IPR050570">
    <property type="entry name" value="Cell_wall_metabolism_enzyme"/>
</dbReference>
<dbReference type="InterPro" id="IPR011055">
    <property type="entry name" value="Dup_hybrid_motif"/>
</dbReference>
<accession>A0A7J5BYZ0</accession>
<dbReference type="Gene3D" id="2.70.70.10">
    <property type="entry name" value="Glucose Permease (Domain IIA)"/>
    <property type="match status" value="1"/>
</dbReference>
<feature type="region of interest" description="Disordered" evidence="2">
    <location>
        <begin position="451"/>
        <end position="478"/>
    </location>
</feature>
<dbReference type="Pfam" id="PF01551">
    <property type="entry name" value="Peptidase_M23"/>
    <property type="match status" value="1"/>
</dbReference>
<evidence type="ECO:0000256" key="2">
    <source>
        <dbReference type="SAM" id="MobiDB-lite"/>
    </source>
</evidence>
<evidence type="ECO:0000256" key="1">
    <source>
        <dbReference type="ARBA" id="ARBA00022729"/>
    </source>
</evidence>
<dbReference type="OrthoDB" id="5245088at2"/>
<feature type="region of interest" description="Disordered" evidence="2">
    <location>
        <begin position="106"/>
        <end position="215"/>
    </location>
</feature>
<evidence type="ECO:0000313" key="5">
    <source>
        <dbReference type="Proteomes" id="UP000467240"/>
    </source>
</evidence>
<dbReference type="AlphaFoldDB" id="A0A7J5BYZ0"/>
<feature type="compositionally biased region" description="Basic and acidic residues" evidence="2">
    <location>
        <begin position="295"/>
        <end position="312"/>
    </location>
</feature>
<proteinExistence type="predicted"/>
<dbReference type="EMBL" id="WBJZ01000005">
    <property type="protein sequence ID" value="KAB1659570.1"/>
    <property type="molecule type" value="Genomic_DNA"/>
</dbReference>
<dbReference type="PANTHER" id="PTHR21666:SF289">
    <property type="entry name" value="L-ALA--D-GLU ENDOPEPTIDASE"/>
    <property type="match status" value="1"/>
</dbReference>
<keyword evidence="1" id="KW-0732">Signal</keyword>